<evidence type="ECO:0000259" key="1">
    <source>
        <dbReference type="Pfam" id="PF00535"/>
    </source>
</evidence>
<sequence length="304" mass="35045">MQVSIIIVNYNTKDFLKNCIDSIYKYTSEVEYEILVSDNGSTDGSLEMLSRDYPKVRVIANGKNLGFGAANNRALDVAQGKYIFYLNSDTLLLNNAVKIFYDYFEAHQEDKLGAIGGMLLDANERFIHSGGTFPSLKSELLDLIKLNIGNVYLTLGTILRFKNMHKNHFAKEEYGQIDFITGADIFLKNDEYARFDEDFFLYYEDTFLQYKMKLAGLERRIIPDTKIIHLCGGSVGEGMTIYRKASFSRINYEFSRIRFLRKTNTNKKSASSGIKFCKFLIIFSWINPFIIKKTKPHFRKLLNL</sequence>
<reference evidence="2 3" key="1">
    <citation type="submission" date="2016-10" db="EMBL/GenBank/DDBJ databases">
        <authorList>
            <person name="de Groot N.N."/>
        </authorList>
    </citation>
    <scope>NUCLEOTIDE SEQUENCE [LARGE SCALE GENOMIC DNA]</scope>
    <source>
        <strain evidence="2 3">B25</strain>
    </source>
</reference>
<proteinExistence type="predicted"/>
<evidence type="ECO:0000313" key="2">
    <source>
        <dbReference type="EMBL" id="SEQ81347.1"/>
    </source>
</evidence>
<dbReference type="AlphaFoldDB" id="A0A1H9J3J0"/>
<dbReference type="CDD" id="cd04186">
    <property type="entry name" value="GT_2_like_c"/>
    <property type="match status" value="1"/>
</dbReference>
<dbReference type="InterPro" id="IPR029044">
    <property type="entry name" value="Nucleotide-diphossugar_trans"/>
</dbReference>
<accession>A0A1H9J3J0</accession>
<dbReference type="InterPro" id="IPR001173">
    <property type="entry name" value="Glyco_trans_2-like"/>
</dbReference>
<name>A0A1H9J3J0_9SPIR</name>
<organism evidence="2 3">
    <name type="scientific">Treponema bryantii</name>
    <dbReference type="NCBI Taxonomy" id="163"/>
    <lineage>
        <taxon>Bacteria</taxon>
        <taxon>Pseudomonadati</taxon>
        <taxon>Spirochaetota</taxon>
        <taxon>Spirochaetia</taxon>
        <taxon>Spirochaetales</taxon>
        <taxon>Treponemataceae</taxon>
        <taxon>Treponema</taxon>
    </lineage>
</organism>
<dbReference type="PANTHER" id="PTHR43179:SF7">
    <property type="entry name" value="RHAMNOSYLTRANSFERASE WBBL"/>
    <property type="match status" value="1"/>
</dbReference>
<dbReference type="Proteomes" id="UP000182360">
    <property type="component" value="Unassembled WGS sequence"/>
</dbReference>
<keyword evidence="3" id="KW-1185">Reference proteome</keyword>
<dbReference type="SUPFAM" id="SSF53448">
    <property type="entry name" value="Nucleotide-diphospho-sugar transferases"/>
    <property type="match status" value="1"/>
</dbReference>
<dbReference type="Gene3D" id="3.90.550.10">
    <property type="entry name" value="Spore Coat Polysaccharide Biosynthesis Protein SpsA, Chain A"/>
    <property type="match status" value="1"/>
</dbReference>
<dbReference type="RefSeq" id="WP_074645275.1">
    <property type="nucleotide sequence ID" value="NZ_FOFU01000011.1"/>
</dbReference>
<dbReference type="Pfam" id="PF00535">
    <property type="entry name" value="Glycos_transf_2"/>
    <property type="match status" value="1"/>
</dbReference>
<protein>
    <recommendedName>
        <fullName evidence="1">Glycosyltransferase 2-like domain-containing protein</fullName>
    </recommendedName>
</protein>
<dbReference type="OrthoDB" id="9803174at2"/>
<dbReference type="PANTHER" id="PTHR43179">
    <property type="entry name" value="RHAMNOSYLTRANSFERASE WBBL"/>
    <property type="match status" value="1"/>
</dbReference>
<feature type="domain" description="Glycosyltransferase 2-like" evidence="1">
    <location>
        <begin position="4"/>
        <end position="110"/>
    </location>
</feature>
<dbReference type="EMBL" id="FOFU01000011">
    <property type="protein sequence ID" value="SEQ81347.1"/>
    <property type="molecule type" value="Genomic_DNA"/>
</dbReference>
<gene>
    <name evidence="2" type="ORF">SAMN04487977_11160</name>
</gene>
<evidence type="ECO:0000313" key="3">
    <source>
        <dbReference type="Proteomes" id="UP000182360"/>
    </source>
</evidence>